<gene>
    <name evidence="8" type="ORF">K503DRAFT_691090</name>
</gene>
<evidence type="ECO:0000313" key="9">
    <source>
        <dbReference type="Proteomes" id="UP000092154"/>
    </source>
</evidence>
<feature type="compositionally biased region" description="Basic residues" evidence="6">
    <location>
        <begin position="754"/>
        <end position="763"/>
    </location>
</feature>
<comment type="similarity">
    <text evidence="2">Belongs to the TMCO4 family.</text>
</comment>
<dbReference type="Pfam" id="PF05277">
    <property type="entry name" value="DUF726"/>
    <property type="match status" value="1"/>
</dbReference>
<dbReference type="InterPro" id="IPR029058">
    <property type="entry name" value="AB_hydrolase_fold"/>
</dbReference>
<evidence type="ECO:0000256" key="3">
    <source>
        <dbReference type="ARBA" id="ARBA00022692"/>
    </source>
</evidence>
<feature type="region of interest" description="Disordered" evidence="6">
    <location>
        <begin position="989"/>
        <end position="1045"/>
    </location>
</feature>
<dbReference type="STRING" id="1314800.A0A1B7N1E3"/>
<keyword evidence="3 7" id="KW-0812">Transmembrane</keyword>
<accession>A0A1B7N1E3</accession>
<keyword evidence="5 7" id="KW-0472">Membrane</keyword>
<feature type="region of interest" description="Disordered" evidence="6">
    <location>
        <begin position="216"/>
        <end position="275"/>
    </location>
</feature>
<proteinExistence type="inferred from homology"/>
<dbReference type="Proteomes" id="UP000092154">
    <property type="component" value="Unassembled WGS sequence"/>
</dbReference>
<feature type="compositionally biased region" description="Low complexity" evidence="6">
    <location>
        <begin position="997"/>
        <end position="1009"/>
    </location>
</feature>
<evidence type="ECO:0000256" key="6">
    <source>
        <dbReference type="SAM" id="MobiDB-lite"/>
    </source>
</evidence>
<dbReference type="InterPro" id="IPR007941">
    <property type="entry name" value="DUF726"/>
</dbReference>
<feature type="compositionally biased region" description="Polar residues" evidence="6">
    <location>
        <begin position="1"/>
        <end position="12"/>
    </location>
</feature>
<sequence length="1045" mass="113170">MPVNATHPTNPFSFDDDDDDEGWQEMPVIKEDDFAGGLDEEDQKKYHYMPSSKKPHSALTAGNATGNLIDFDEEGVEWRSKADQNENEYTRLRVNEEDEADEVLLRTRYLFDEDKAMTPLSQMQATKNMLTEAQRIAYVGVCALTAREMVEMLKATKRKELKGSVHNMELWAMKIMGRLYYHMELETAEQKMIDSLAVHGVQAADLVPSLMTTHTVANPEYDPTEARRQAEAQDVKRDTTNRRNSKDNKLRPPGLNLSNDHCPPQTVASPTSATQKTFQTTAKVLEETAVDSASMGVTTTLSSTEKDVTLDIRWTVLCDLFLILIADSVYDARSRVLLESVALKLGLGWLDVVKFEARVTEALEIQEGVEKMENNEIIDGSSKAARKKRYVMMGLATLGGGLVIGLSAGLLAPVIGAGLGAAFTAVGISGTTGFLAGAGGAAVITTGGVLTGSGIAVRGMARRTQQVRIFDVLPLHNNKRVSCILTVPGFMNGKLDDVRLPFSVLDPIVGDVFSVLWEPEMIQETGSALKILTGEILSQTVQTVLQHTVMTALMSGLQWPIILTKLGYLIDNPWNNALDRARAAGSVLAQLLIQRHLGVRPITLIGFSLGARIIFYALLDLAKAKAFGIVQDVYLLGATLTASTSTWCDARSVVSGRFVNAFARHDWVLNYLFRATSGGLNTVAGLRPIENVPGLENVDVTDKIGGHMSYRAFMPLILDQLGFPVSSDYFDEPVEPDFNEDRVVVKDGDDTQKKKWFSRKKKSSLSPSSVSRPPSTASFGSSRRKPSSLGKSLDDDLPGRESTRTPPLQDIKSPSIHTSDAQSPPSSAPDIPVHAGFNLKAIKDLIGESGKNPEELQVPQFSRIQSSPAISQSATASPNSISARETTEFVAPHADLNATFATFSVGNVNDDSQGIVPVANDLGSQDELAEASSATPHASTIPQFSSGNEGSIWSPPSLEKRSPTFVNPFATNAVSFGTPNGSIRSSSFSHDLHTTYSPESGSSASLSFGGADGTITLPDLGQDLWKIPAGDSKKTPNYLSNPWST</sequence>
<evidence type="ECO:0000256" key="5">
    <source>
        <dbReference type="ARBA" id="ARBA00023136"/>
    </source>
</evidence>
<comment type="subcellular location">
    <subcellularLocation>
        <location evidence="1">Membrane</location>
        <topology evidence="1">Multi-pass membrane protein</topology>
    </subcellularLocation>
</comment>
<reference evidence="8 9" key="1">
    <citation type="submission" date="2016-06" db="EMBL/GenBank/DDBJ databases">
        <title>Comparative genomics of the ectomycorrhizal sister species Rhizopogon vinicolor and Rhizopogon vesiculosus (Basidiomycota: Boletales) reveals a divergence of the mating type B locus.</title>
        <authorList>
            <consortium name="DOE Joint Genome Institute"/>
            <person name="Mujic A.B."/>
            <person name="Kuo A."/>
            <person name="Tritt A."/>
            <person name="Lipzen A."/>
            <person name="Chen C."/>
            <person name="Johnson J."/>
            <person name="Sharma A."/>
            <person name="Barry K."/>
            <person name="Grigoriev I.V."/>
            <person name="Spatafora J.W."/>
        </authorList>
    </citation>
    <scope>NUCLEOTIDE SEQUENCE [LARGE SCALE GENOMIC DNA]</scope>
    <source>
        <strain evidence="8 9">AM-OR11-026</strain>
    </source>
</reference>
<name>A0A1B7N1E3_9AGAM</name>
<dbReference type="GO" id="GO:0016020">
    <property type="term" value="C:membrane"/>
    <property type="evidence" value="ECO:0007669"/>
    <property type="project" value="UniProtKB-SubCell"/>
</dbReference>
<feature type="transmembrane region" description="Helical" evidence="7">
    <location>
        <begin position="395"/>
        <end position="428"/>
    </location>
</feature>
<dbReference type="EMBL" id="KV448282">
    <property type="protein sequence ID" value="OAX38673.1"/>
    <property type="molecule type" value="Genomic_DNA"/>
</dbReference>
<feature type="compositionally biased region" description="Basic and acidic residues" evidence="6">
    <location>
        <begin position="224"/>
        <end position="250"/>
    </location>
</feature>
<feature type="compositionally biased region" description="Polar residues" evidence="6">
    <location>
        <begin position="1035"/>
        <end position="1045"/>
    </location>
</feature>
<feature type="compositionally biased region" description="Low complexity" evidence="6">
    <location>
        <begin position="819"/>
        <end position="832"/>
    </location>
</feature>
<dbReference type="InParanoid" id="A0A1B7N1E3"/>
<dbReference type="PANTHER" id="PTHR17920">
    <property type="entry name" value="TRANSMEMBRANE AND COILED-COIL DOMAIN-CONTAINING PROTEIN 4 TMCO4"/>
    <property type="match status" value="1"/>
</dbReference>
<dbReference type="SUPFAM" id="SSF53474">
    <property type="entry name" value="alpha/beta-Hydrolases"/>
    <property type="match status" value="1"/>
</dbReference>
<evidence type="ECO:0000313" key="8">
    <source>
        <dbReference type="EMBL" id="OAX38673.1"/>
    </source>
</evidence>
<evidence type="ECO:0000256" key="4">
    <source>
        <dbReference type="ARBA" id="ARBA00022989"/>
    </source>
</evidence>
<feature type="compositionally biased region" description="Acidic residues" evidence="6">
    <location>
        <begin position="14"/>
        <end position="23"/>
    </location>
</feature>
<evidence type="ECO:0000256" key="7">
    <source>
        <dbReference type="SAM" id="Phobius"/>
    </source>
</evidence>
<feature type="transmembrane region" description="Helical" evidence="7">
    <location>
        <begin position="434"/>
        <end position="457"/>
    </location>
</feature>
<keyword evidence="9" id="KW-1185">Reference proteome</keyword>
<feature type="region of interest" description="Disordered" evidence="6">
    <location>
        <begin position="754"/>
        <end position="833"/>
    </location>
</feature>
<feature type="compositionally biased region" description="Low complexity" evidence="6">
    <location>
        <begin position="764"/>
        <end position="775"/>
    </location>
</feature>
<feature type="region of interest" description="Disordered" evidence="6">
    <location>
        <begin position="862"/>
        <end position="881"/>
    </location>
</feature>
<feature type="transmembrane region" description="Helical" evidence="7">
    <location>
        <begin position="602"/>
        <end position="619"/>
    </location>
</feature>
<keyword evidence="4 7" id="KW-1133">Transmembrane helix</keyword>
<dbReference type="AlphaFoldDB" id="A0A1B7N1E3"/>
<organism evidence="8 9">
    <name type="scientific">Rhizopogon vinicolor AM-OR11-026</name>
    <dbReference type="NCBI Taxonomy" id="1314800"/>
    <lineage>
        <taxon>Eukaryota</taxon>
        <taxon>Fungi</taxon>
        <taxon>Dikarya</taxon>
        <taxon>Basidiomycota</taxon>
        <taxon>Agaricomycotina</taxon>
        <taxon>Agaricomycetes</taxon>
        <taxon>Agaricomycetidae</taxon>
        <taxon>Boletales</taxon>
        <taxon>Suillineae</taxon>
        <taxon>Rhizopogonaceae</taxon>
        <taxon>Rhizopogon</taxon>
    </lineage>
</organism>
<feature type="compositionally biased region" description="Polar residues" evidence="6">
    <location>
        <begin position="932"/>
        <end position="951"/>
    </location>
</feature>
<dbReference type="FunCoup" id="A0A1B7N1E3">
    <property type="interactions" value="3"/>
</dbReference>
<feature type="compositionally biased region" description="Polar residues" evidence="6">
    <location>
        <begin position="266"/>
        <end position="275"/>
    </location>
</feature>
<feature type="region of interest" description="Disordered" evidence="6">
    <location>
        <begin position="1"/>
        <end position="23"/>
    </location>
</feature>
<protein>
    <submittedName>
        <fullName evidence="8">DUF726-domain-containing protein</fullName>
    </submittedName>
</protein>
<dbReference type="OrthoDB" id="277931at2759"/>
<feature type="compositionally biased region" description="Basic and acidic residues" evidence="6">
    <location>
        <begin position="792"/>
        <end position="803"/>
    </location>
</feature>
<feature type="region of interest" description="Disordered" evidence="6">
    <location>
        <begin position="926"/>
        <end position="959"/>
    </location>
</feature>
<dbReference type="PANTHER" id="PTHR17920:SF3">
    <property type="entry name" value="TRANSMEMBRANE AND COILED-COIL DOMAIN-CONTAINING PROTEIN 4"/>
    <property type="match status" value="1"/>
</dbReference>
<evidence type="ECO:0000256" key="2">
    <source>
        <dbReference type="ARBA" id="ARBA00009824"/>
    </source>
</evidence>
<evidence type="ECO:0000256" key="1">
    <source>
        <dbReference type="ARBA" id="ARBA00004141"/>
    </source>
</evidence>